<accession>A0A6L9XTJ2</accession>
<dbReference type="RefSeq" id="WP_163287820.1">
    <property type="nucleotide sequence ID" value="NZ_JAAGWY010000001.1"/>
</dbReference>
<comment type="caution">
    <text evidence="1">The sequence shown here is derived from an EMBL/GenBank/DDBJ whole genome shotgun (WGS) entry which is preliminary data.</text>
</comment>
<sequence length="70" mass="8118">MSAVPEGYKLRRSVNRRILGSDDYQHWTVADLIEILAEYPQDARVWVMTKHPRIYPIEVISADADDVFLS</sequence>
<name>A0A6L9XTJ2_9MICO</name>
<evidence type="ECO:0000313" key="2">
    <source>
        <dbReference type="Proteomes" id="UP000474967"/>
    </source>
</evidence>
<gene>
    <name evidence="1" type="ORF">G3T36_02445</name>
</gene>
<reference evidence="1 2" key="1">
    <citation type="journal article" date="2014" name="J. Microbiol.">
        <title>Diaminobutyricibacter tongyongensis gen. nov., sp. nov. and Homoserinibacter gongjuensis gen. nov., sp. nov. belong to the family Microbacteriaceae.</title>
        <authorList>
            <person name="Kim S.J."/>
            <person name="Ahn J.H."/>
            <person name="Weon H.Y."/>
            <person name="Hamada M."/>
            <person name="Suzuki K."/>
            <person name="Kwon S.W."/>
        </authorList>
    </citation>
    <scope>NUCLEOTIDE SEQUENCE [LARGE SCALE GENOMIC DNA]</scope>
    <source>
        <strain evidence="1 2">NBRC 108724</strain>
    </source>
</reference>
<evidence type="ECO:0000313" key="1">
    <source>
        <dbReference type="EMBL" id="NEN04720.1"/>
    </source>
</evidence>
<organism evidence="1 2">
    <name type="scientific">Leifsonia tongyongensis</name>
    <dbReference type="NCBI Taxonomy" id="1268043"/>
    <lineage>
        <taxon>Bacteria</taxon>
        <taxon>Bacillati</taxon>
        <taxon>Actinomycetota</taxon>
        <taxon>Actinomycetes</taxon>
        <taxon>Micrococcales</taxon>
        <taxon>Microbacteriaceae</taxon>
        <taxon>Leifsonia</taxon>
    </lineage>
</organism>
<proteinExistence type="predicted"/>
<dbReference type="EMBL" id="JAAGWY010000001">
    <property type="protein sequence ID" value="NEN04720.1"/>
    <property type="molecule type" value="Genomic_DNA"/>
</dbReference>
<dbReference type="AlphaFoldDB" id="A0A6L9XTJ2"/>
<dbReference type="Proteomes" id="UP000474967">
    <property type="component" value="Unassembled WGS sequence"/>
</dbReference>
<keyword evidence="2" id="KW-1185">Reference proteome</keyword>
<protein>
    <submittedName>
        <fullName evidence="1">Uncharacterized protein</fullName>
    </submittedName>
</protein>